<dbReference type="Proteomes" id="UP001600888">
    <property type="component" value="Unassembled WGS sequence"/>
</dbReference>
<evidence type="ECO:0000313" key="3">
    <source>
        <dbReference type="Proteomes" id="UP001600888"/>
    </source>
</evidence>
<feature type="compositionally biased region" description="Basic and acidic residues" evidence="1">
    <location>
        <begin position="22"/>
        <end position="34"/>
    </location>
</feature>
<reference evidence="2 3" key="1">
    <citation type="submission" date="2024-03" db="EMBL/GenBank/DDBJ databases">
        <title>A high-quality draft genome sequence of Diaporthe vaccinii, a causative agent of upright dieback and viscid rot disease in cranberry plants.</title>
        <authorList>
            <person name="Sarrasin M."/>
            <person name="Lang B.F."/>
            <person name="Burger G."/>
        </authorList>
    </citation>
    <scope>NUCLEOTIDE SEQUENCE [LARGE SCALE GENOMIC DNA]</scope>
    <source>
        <strain evidence="2 3">IS7</strain>
    </source>
</reference>
<comment type="caution">
    <text evidence="2">The sequence shown here is derived from an EMBL/GenBank/DDBJ whole genome shotgun (WGS) entry which is preliminary data.</text>
</comment>
<evidence type="ECO:0000313" key="2">
    <source>
        <dbReference type="EMBL" id="KAL2284381.1"/>
    </source>
</evidence>
<accession>A0ABR4EQ11</accession>
<sequence>MFGNSGNHISGAVRCDATVRTNRDLPDVDGDRHGNSSQATRKGKQEAVLIGSQRVQVESRSLCDCLAGVYRHSIRGCRSSESCKDLHHKSDANLVETLGGRHGSLDGQASNVLPALLQQGDEVVDGQHDVADQLLLVHADVANGDTHAEHLLQLELDGGLDLGDLVGKVVGVGDGGGELAGCRFLRLECGVLRTLGQTRTQETGNLLDQGVGSDEGIVLASKLLDELLVLVQLLQVVGGHGVNTAVLGTIDIVLVTQDADGHVGARHGGQLDGAGETLVTLRVIVLEADLELDSLQKVPLFLGRPVVFVVVSKFVRNEERLVEVRLVGVAPTASKGGVLTSTRGARRRSGALRRP</sequence>
<proteinExistence type="predicted"/>
<evidence type="ECO:0000256" key="1">
    <source>
        <dbReference type="SAM" id="MobiDB-lite"/>
    </source>
</evidence>
<keyword evidence="3" id="KW-1185">Reference proteome</keyword>
<dbReference type="EMBL" id="JBAWTH010000037">
    <property type="protein sequence ID" value="KAL2284381.1"/>
    <property type="molecule type" value="Genomic_DNA"/>
</dbReference>
<gene>
    <name evidence="2" type="ORF">FJTKL_09077</name>
</gene>
<protein>
    <submittedName>
        <fullName evidence="2">Uncharacterized protein</fullName>
    </submittedName>
</protein>
<feature type="region of interest" description="Disordered" evidence="1">
    <location>
        <begin position="22"/>
        <end position="45"/>
    </location>
</feature>
<name>A0ABR4EQ11_9PEZI</name>
<organism evidence="2 3">
    <name type="scientific">Diaporthe vaccinii</name>
    <dbReference type="NCBI Taxonomy" id="105482"/>
    <lineage>
        <taxon>Eukaryota</taxon>
        <taxon>Fungi</taxon>
        <taxon>Dikarya</taxon>
        <taxon>Ascomycota</taxon>
        <taxon>Pezizomycotina</taxon>
        <taxon>Sordariomycetes</taxon>
        <taxon>Sordariomycetidae</taxon>
        <taxon>Diaporthales</taxon>
        <taxon>Diaporthaceae</taxon>
        <taxon>Diaporthe</taxon>
        <taxon>Diaporthe eres species complex</taxon>
    </lineage>
</organism>